<comment type="caution">
    <text evidence="4">The sequence shown here is derived from an EMBL/GenBank/DDBJ whole genome shotgun (WGS) entry which is preliminary data.</text>
</comment>
<dbReference type="EMBL" id="JAHUTJ010059585">
    <property type="protein sequence ID" value="MED6287992.1"/>
    <property type="molecule type" value="Genomic_DNA"/>
</dbReference>
<evidence type="ECO:0000313" key="4">
    <source>
        <dbReference type="EMBL" id="MED6287992.1"/>
    </source>
</evidence>
<proteinExistence type="predicted"/>
<feature type="compositionally biased region" description="Basic and acidic residues" evidence="2">
    <location>
        <begin position="279"/>
        <end position="295"/>
    </location>
</feature>
<sequence length="537" mass="60035">MSVTWNKKMRKTAGYCITGQEKDGGNRYARIELSEKVCDSADRLRDTLIHEMCHAATWLINGVRDGHGNFWKLYARTAMVVHPELPMVKRCHSYDIKYKFQYRCTRCQNTRSWQMAAHTEPGSAGDVMVTAVIWMVSSQLSRCQKPVMKPELMRPSNTVHLLVLCEDHRAGMVKHQCCPGCGLFCRVGSFMECRPHGNISHRFHRGCASILNDRRFCPHCGEDASGVMEVTLSNPDLSPLVPRSNPGPLLPVVATLPSGPTTPAVPQILKAKKSSQPHRSRDESQTRLKGEDVHPKKSLETILMSLDDENMKRKKMKGPTRQLYVSAKQGDLQMVIQLLVDGKDPNFLMEGHNKRTALHAAAAEGHQEICHMLVQAGANLDMFDEEHRTPLIAACENNHLDTVKYLVRAGATVGHKDIMGFTCLHLAAKLGHYDVVNHLLNKASKYINCQDNGGWTPITWAIEHKHKELVHLFLKKGADVNIRDKEENVCLHWAALSGCDDIAQALLEAGCDLNAVSIHGDTPLHIAARENHLQCVM</sequence>
<dbReference type="PROSITE" id="PS50088">
    <property type="entry name" value="ANK_REPEAT"/>
    <property type="match status" value="6"/>
</dbReference>
<feature type="repeat" description="ANK" evidence="1">
    <location>
        <begin position="386"/>
        <end position="418"/>
    </location>
</feature>
<dbReference type="Gene3D" id="1.25.40.20">
    <property type="entry name" value="Ankyrin repeat-containing domain"/>
    <property type="match status" value="2"/>
</dbReference>
<feature type="repeat" description="ANK" evidence="1">
    <location>
        <begin position="419"/>
        <end position="444"/>
    </location>
</feature>
<evidence type="ECO:0000313" key="5">
    <source>
        <dbReference type="Proteomes" id="UP001352852"/>
    </source>
</evidence>
<dbReference type="Pfam" id="PF13637">
    <property type="entry name" value="Ank_4"/>
    <property type="match status" value="2"/>
</dbReference>
<feature type="repeat" description="ANK" evidence="1">
    <location>
        <begin position="453"/>
        <end position="485"/>
    </location>
</feature>
<dbReference type="CDD" id="cd20905">
    <property type="entry name" value="EHMT_ZBD"/>
    <property type="match status" value="1"/>
</dbReference>
<dbReference type="SMART" id="SM00248">
    <property type="entry name" value="ANK"/>
    <property type="match status" value="6"/>
</dbReference>
<dbReference type="InterPro" id="IPR006640">
    <property type="entry name" value="SprT-like_domain"/>
</dbReference>
<protein>
    <recommendedName>
        <fullName evidence="3">SprT-like domain-containing protein</fullName>
    </recommendedName>
</protein>
<dbReference type="PROSITE" id="PS50297">
    <property type="entry name" value="ANK_REP_REGION"/>
    <property type="match status" value="5"/>
</dbReference>
<dbReference type="Pfam" id="PF12796">
    <property type="entry name" value="Ank_2"/>
    <property type="match status" value="1"/>
</dbReference>
<dbReference type="Pfam" id="PF10263">
    <property type="entry name" value="SprT-like"/>
    <property type="match status" value="1"/>
</dbReference>
<feature type="region of interest" description="Disordered" evidence="2">
    <location>
        <begin position="270"/>
        <end position="295"/>
    </location>
</feature>
<dbReference type="InterPro" id="IPR036770">
    <property type="entry name" value="Ankyrin_rpt-contain_sf"/>
</dbReference>
<dbReference type="InterPro" id="IPR047762">
    <property type="entry name" value="EHMT_CRR"/>
</dbReference>
<organism evidence="4 5">
    <name type="scientific">Characodon lateralis</name>
    <dbReference type="NCBI Taxonomy" id="208331"/>
    <lineage>
        <taxon>Eukaryota</taxon>
        <taxon>Metazoa</taxon>
        <taxon>Chordata</taxon>
        <taxon>Craniata</taxon>
        <taxon>Vertebrata</taxon>
        <taxon>Euteleostomi</taxon>
        <taxon>Actinopterygii</taxon>
        <taxon>Neopterygii</taxon>
        <taxon>Teleostei</taxon>
        <taxon>Neoteleostei</taxon>
        <taxon>Acanthomorphata</taxon>
        <taxon>Ovalentaria</taxon>
        <taxon>Atherinomorphae</taxon>
        <taxon>Cyprinodontiformes</taxon>
        <taxon>Goodeidae</taxon>
        <taxon>Characodon</taxon>
    </lineage>
</organism>
<feature type="repeat" description="ANK" evidence="1">
    <location>
        <begin position="519"/>
        <end position="537"/>
    </location>
</feature>
<feature type="domain" description="SprT-like" evidence="3">
    <location>
        <begin position="1"/>
        <end position="130"/>
    </location>
</feature>
<reference evidence="4 5" key="1">
    <citation type="submission" date="2021-06" db="EMBL/GenBank/DDBJ databases">
        <authorList>
            <person name="Palmer J.M."/>
        </authorList>
    </citation>
    <scope>NUCLEOTIDE SEQUENCE [LARGE SCALE GENOMIC DNA]</scope>
    <source>
        <strain evidence="4 5">CL_MEX2019</strain>
        <tissue evidence="4">Muscle</tissue>
    </source>
</reference>
<feature type="repeat" description="ANK" evidence="1">
    <location>
        <begin position="353"/>
        <end position="385"/>
    </location>
</feature>
<dbReference type="PRINTS" id="PR01415">
    <property type="entry name" value="ANKYRIN"/>
</dbReference>
<keyword evidence="5" id="KW-1185">Reference proteome</keyword>
<gene>
    <name evidence="4" type="ORF">CHARACLAT_022032</name>
</gene>
<evidence type="ECO:0000259" key="3">
    <source>
        <dbReference type="SMART" id="SM00731"/>
    </source>
</evidence>
<dbReference type="InterPro" id="IPR043550">
    <property type="entry name" value="EHMT1/EHMT2"/>
</dbReference>
<dbReference type="InterPro" id="IPR002110">
    <property type="entry name" value="Ankyrin_rpt"/>
</dbReference>
<dbReference type="SMART" id="SM00731">
    <property type="entry name" value="SprT"/>
    <property type="match status" value="1"/>
</dbReference>
<dbReference type="PANTHER" id="PTHR46307">
    <property type="entry name" value="G9A, ISOFORM B"/>
    <property type="match status" value="1"/>
</dbReference>
<dbReference type="PANTHER" id="PTHR46307:SF2">
    <property type="entry name" value="HISTONE-LYSINE N-METHYLTRANSFERASE EHMT1"/>
    <property type="match status" value="1"/>
</dbReference>
<accession>A0ABU7ELV5</accession>
<evidence type="ECO:0000256" key="1">
    <source>
        <dbReference type="PROSITE-ProRule" id="PRU00023"/>
    </source>
</evidence>
<dbReference type="SUPFAM" id="SSF48403">
    <property type="entry name" value="Ankyrin repeat"/>
    <property type="match status" value="1"/>
</dbReference>
<keyword evidence="1" id="KW-0040">ANK repeat</keyword>
<name>A0ABU7ELV5_9TELE</name>
<dbReference type="Proteomes" id="UP001352852">
    <property type="component" value="Unassembled WGS sequence"/>
</dbReference>
<dbReference type="Pfam" id="PF21533">
    <property type="entry name" value="EHMT1-2_CRR"/>
    <property type="match status" value="1"/>
</dbReference>
<evidence type="ECO:0000256" key="2">
    <source>
        <dbReference type="SAM" id="MobiDB-lite"/>
    </source>
</evidence>
<feature type="repeat" description="ANK" evidence="1">
    <location>
        <begin position="486"/>
        <end position="518"/>
    </location>
</feature>